<protein>
    <recommendedName>
        <fullName evidence="2">Isochorismatase domain-containing protein 1</fullName>
    </recommendedName>
</protein>
<dbReference type="AlphaFoldDB" id="A0AAD9IY83"/>
<keyword evidence="5" id="KW-1185">Reference proteome</keyword>
<reference evidence="4" key="1">
    <citation type="journal article" date="2023" name="Mol. Biol. Evol.">
        <title>Third-Generation Sequencing Reveals the Adaptive Role of the Epigenome in Three Deep-Sea Polychaetes.</title>
        <authorList>
            <person name="Perez M."/>
            <person name="Aroh O."/>
            <person name="Sun Y."/>
            <person name="Lan Y."/>
            <person name="Juniper S.K."/>
            <person name="Young C.R."/>
            <person name="Angers B."/>
            <person name="Qian P.Y."/>
        </authorList>
    </citation>
    <scope>NUCLEOTIDE SEQUENCE</scope>
    <source>
        <strain evidence="4">P08H-3</strain>
    </source>
</reference>
<dbReference type="CDD" id="cd01012">
    <property type="entry name" value="YcaC_related"/>
    <property type="match status" value="1"/>
</dbReference>
<organism evidence="4 5">
    <name type="scientific">Paralvinella palmiformis</name>
    <dbReference type="NCBI Taxonomy" id="53620"/>
    <lineage>
        <taxon>Eukaryota</taxon>
        <taxon>Metazoa</taxon>
        <taxon>Spiralia</taxon>
        <taxon>Lophotrochozoa</taxon>
        <taxon>Annelida</taxon>
        <taxon>Polychaeta</taxon>
        <taxon>Sedentaria</taxon>
        <taxon>Canalipalpata</taxon>
        <taxon>Terebellida</taxon>
        <taxon>Terebelliformia</taxon>
        <taxon>Alvinellidae</taxon>
        <taxon>Paralvinella</taxon>
    </lineage>
</organism>
<proteinExistence type="inferred from homology"/>
<dbReference type="PANTHER" id="PTHR14119:SF17">
    <property type="entry name" value="ISOCHORISMATASE DOMAIN-CONTAINING PROTEIN 1"/>
    <property type="match status" value="1"/>
</dbReference>
<comment type="caution">
    <text evidence="4">The sequence shown here is derived from an EMBL/GenBank/DDBJ whole genome shotgun (WGS) entry which is preliminary data.</text>
</comment>
<evidence type="ECO:0000313" key="5">
    <source>
        <dbReference type="Proteomes" id="UP001208570"/>
    </source>
</evidence>
<accession>A0AAD9IY83</accession>
<gene>
    <name evidence="4" type="ORF">LSH36_871g00002</name>
</gene>
<dbReference type="SUPFAM" id="SSF52499">
    <property type="entry name" value="Isochorismatase-like hydrolases"/>
    <property type="match status" value="1"/>
</dbReference>
<name>A0AAD9IY83_9ANNE</name>
<dbReference type="EMBL" id="JAODUP010000871">
    <property type="protein sequence ID" value="KAK2143176.1"/>
    <property type="molecule type" value="Genomic_DNA"/>
</dbReference>
<feature type="domain" description="Isochorismatase-like" evidence="3">
    <location>
        <begin position="26"/>
        <end position="176"/>
    </location>
</feature>
<dbReference type="InterPro" id="IPR036380">
    <property type="entry name" value="Isochorismatase-like_sf"/>
</dbReference>
<dbReference type="FunFam" id="3.40.50.850:FF:000001">
    <property type="entry name" value="Isochorismatase domain-containing protein 1"/>
    <property type="match status" value="1"/>
</dbReference>
<dbReference type="Gene3D" id="3.40.50.850">
    <property type="entry name" value="Isochorismatase-like"/>
    <property type="match status" value="1"/>
</dbReference>
<dbReference type="PANTHER" id="PTHR14119">
    <property type="entry name" value="HYDROLASE"/>
    <property type="match status" value="1"/>
</dbReference>
<evidence type="ECO:0000259" key="3">
    <source>
        <dbReference type="Pfam" id="PF00857"/>
    </source>
</evidence>
<sequence length="211" mass="23620">MPLTAENFDKMDTKNLPLGDIELDQTAFFLCDMQERFRPSIKYFSDIVEVTKRLIEGARLLNIPLVVTEQYPKGLLNTVSELDISHAVGVFPKTKFSVLVPELLSILPTLCDGKLKHVVLFGFGAHVCIQQTVIDFLKRGYEVHIVADATSSRSQMDRCFAFERFRHCGAIVTTSEAILLQLVGDKEHPQFKPVQNLIKVSAPESGLTAQL</sequence>
<dbReference type="Proteomes" id="UP001208570">
    <property type="component" value="Unassembled WGS sequence"/>
</dbReference>
<evidence type="ECO:0000313" key="4">
    <source>
        <dbReference type="EMBL" id="KAK2143176.1"/>
    </source>
</evidence>
<dbReference type="Pfam" id="PF00857">
    <property type="entry name" value="Isochorismatase"/>
    <property type="match status" value="1"/>
</dbReference>
<comment type="similarity">
    <text evidence="1">Belongs to the isochorismatase family.</text>
</comment>
<dbReference type="InterPro" id="IPR000868">
    <property type="entry name" value="Isochorismatase-like_dom"/>
</dbReference>
<evidence type="ECO:0000256" key="1">
    <source>
        <dbReference type="ARBA" id="ARBA00006336"/>
    </source>
</evidence>
<evidence type="ECO:0000256" key="2">
    <source>
        <dbReference type="ARBA" id="ARBA00040688"/>
    </source>
</evidence>
<dbReference type="InterPro" id="IPR050993">
    <property type="entry name" value="Isochorismatase_domain"/>
</dbReference>